<dbReference type="PROSITE" id="PS50043">
    <property type="entry name" value="HTH_LUXR_2"/>
    <property type="match status" value="1"/>
</dbReference>
<sequence>MTKIAIQETLDSPATIIASEDKRAPYHSPSDKLAPQDNNLINESKFKVIIPNIEVICTNILTLESVTRCIELANISHHVNGYSSVLEWTQNTRDECLIILCSLGSAETHRVIEHDLLEVMSINPKSKVIIISDLEQSHQISRSLEIGAKGFIGMSSTFEIVLAAIRLVWAGGQFIPVSSLGGAGPMVGETSVNTARGGKLTQRELEIIKCIRRGERNKIIAATLNIKESTVGVHIRNIMRKLEAKNRTDLSLKAKQILD</sequence>
<dbReference type="InterPro" id="IPR051015">
    <property type="entry name" value="EvgA-like"/>
</dbReference>
<keyword evidence="2" id="KW-0238">DNA-binding</keyword>
<dbReference type="SMART" id="SM00421">
    <property type="entry name" value="HTH_LUXR"/>
    <property type="match status" value="1"/>
</dbReference>
<dbReference type="CDD" id="cd06170">
    <property type="entry name" value="LuxR_C_like"/>
    <property type="match status" value="1"/>
</dbReference>
<dbReference type="PANTHER" id="PTHR45566">
    <property type="entry name" value="HTH-TYPE TRANSCRIPTIONAL REGULATOR YHJB-RELATED"/>
    <property type="match status" value="1"/>
</dbReference>
<gene>
    <name evidence="2" type="ORF">ACETRX_35695</name>
</gene>
<dbReference type="RefSeq" id="WP_394315549.1">
    <property type="nucleotide sequence ID" value="NZ_JBHGPK010000056.1"/>
</dbReference>
<dbReference type="SUPFAM" id="SSF46894">
    <property type="entry name" value="C-terminal effector domain of the bipartite response regulators"/>
    <property type="match status" value="1"/>
</dbReference>
<dbReference type="InterPro" id="IPR000792">
    <property type="entry name" value="Tscrpt_reg_LuxR_C"/>
</dbReference>
<dbReference type="EMBL" id="JBHGPK010000056">
    <property type="protein sequence ID" value="MFC2254962.1"/>
    <property type="molecule type" value="Genomic_DNA"/>
</dbReference>
<evidence type="ECO:0000259" key="1">
    <source>
        <dbReference type="PROSITE" id="PS50043"/>
    </source>
</evidence>
<organism evidence="2 3">
    <name type="scientific">Labrys neptuniae</name>
    <dbReference type="NCBI Taxonomy" id="376174"/>
    <lineage>
        <taxon>Bacteria</taxon>
        <taxon>Pseudomonadati</taxon>
        <taxon>Pseudomonadota</taxon>
        <taxon>Alphaproteobacteria</taxon>
        <taxon>Hyphomicrobiales</taxon>
        <taxon>Xanthobacteraceae</taxon>
        <taxon>Labrys</taxon>
    </lineage>
</organism>
<accession>A0ABV6ZS48</accession>
<dbReference type="Gene3D" id="3.40.50.2300">
    <property type="match status" value="1"/>
</dbReference>
<comment type="caution">
    <text evidence="2">The sequence shown here is derived from an EMBL/GenBank/DDBJ whole genome shotgun (WGS) entry which is preliminary data.</text>
</comment>
<name>A0ABV6ZS48_9HYPH</name>
<reference evidence="2 3" key="1">
    <citation type="submission" date="2024-09" db="EMBL/GenBank/DDBJ databases">
        <title>Description of Labrys sedimenti sp. nov., isolated from a diclofenac-degrading enrichment culture, and genome-based reclassification of Labrys portucalensis as a later heterotypic synonym of Labrys neptuniae.</title>
        <authorList>
            <person name="Tancsics A."/>
            <person name="Csepanyi A."/>
        </authorList>
    </citation>
    <scope>NUCLEOTIDE SEQUENCE [LARGE SCALE GENOMIC DNA]</scope>
    <source>
        <strain evidence="2 3">LMG 23412</strain>
    </source>
</reference>
<protein>
    <submittedName>
        <fullName evidence="2">DNA-binding response regulator</fullName>
    </submittedName>
</protein>
<evidence type="ECO:0000313" key="3">
    <source>
        <dbReference type="Proteomes" id="UP001595190"/>
    </source>
</evidence>
<feature type="domain" description="HTH luxR-type" evidence="1">
    <location>
        <begin position="193"/>
        <end position="258"/>
    </location>
</feature>
<dbReference type="PROSITE" id="PS00622">
    <property type="entry name" value="HTH_LUXR_1"/>
    <property type="match status" value="1"/>
</dbReference>
<dbReference type="PRINTS" id="PR00038">
    <property type="entry name" value="HTHLUXR"/>
</dbReference>
<dbReference type="PANTHER" id="PTHR45566:SF1">
    <property type="entry name" value="HTH-TYPE TRANSCRIPTIONAL REGULATOR YHJB-RELATED"/>
    <property type="match status" value="1"/>
</dbReference>
<dbReference type="InterPro" id="IPR016032">
    <property type="entry name" value="Sig_transdc_resp-reg_C-effctor"/>
</dbReference>
<dbReference type="Proteomes" id="UP001595190">
    <property type="component" value="Unassembled WGS sequence"/>
</dbReference>
<dbReference type="GO" id="GO:0003677">
    <property type="term" value="F:DNA binding"/>
    <property type="evidence" value="ECO:0007669"/>
    <property type="project" value="UniProtKB-KW"/>
</dbReference>
<dbReference type="Pfam" id="PF00196">
    <property type="entry name" value="GerE"/>
    <property type="match status" value="1"/>
</dbReference>
<evidence type="ECO:0000313" key="2">
    <source>
        <dbReference type="EMBL" id="MFC2254962.1"/>
    </source>
</evidence>
<proteinExistence type="predicted"/>